<dbReference type="InterPro" id="IPR052369">
    <property type="entry name" value="UG_Glycosaminoglycan_Hydrolase"/>
</dbReference>
<dbReference type="STRING" id="37658.SAMN05661086_02337"/>
<evidence type="ECO:0000256" key="3">
    <source>
        <dbReference type="PIRSR" id="PIRSR610905-1"/>
    </source>
</evidence>
<sequence length="373" mass="42884">MDEIKWAKLVAEKIIKKVSIVAERNKDKIPYTTVEGKFDDQSITNICWWTNGFWGGIMWQLYHASKNELFRQIAEENEEKLDQNLMEPQGLDHDNGFKWLPTAVANYRLTGSQKSRNRGLLAANHLAGRFNLSGTFIRAWNDYGDSNNAGLAIIDCMMNLPLLYWASEEINDPRFRQIAVMHADMAEKFFIKQDGSAHHIVEFNPETGEFVKTYGGQGFCEGSSWTRGQAWAIYGFALSYLHTKKQSYLDTAKKVADYFISHIPVSGFVPVDFFQPEDCNLEDSTASAIAACGLLELQKMVSLEEKKIYYKTAIQMLQTLEKSRCNWDEDSDNILERCTAAFHDKTHEFSIIYGDYFFIEAIWKLNGQEIFIW</sequence>
<comment type="similarity">
    <text evidence="2">Belongs to the glycosyl hydrolase 88 family.</text>
</comment>
<dbReference type="Gene3D" id="1.50.10.10">
    <property type="match status" value="1"/>
</dbReference>
<keyword evidence="6" id="KW-1185">Reference proteome</keyword>
<dbReference type="PANTHER" id="PTHR36845">
    <property type="entry name" value="HYDROLASE, PUTATIVE (AFU_ORTHOLOGUE AFUA_7G05090)-RELATED"/>
    <property type="match status" value="1"/>
</dbReference>
<dbReference type="EMBL" id="FOYZ01000008">
    <property type="protein sequence ID" value="SFR88444.1"/>
    <property type="molecule type" value="Genomic_DNA"/>
</dbReference>
<evidence type="ECO:0000313" key="6">
    <source>
        <dbReference type="Proteomes" id="UP000199659"/>
    </source>
</evidence>
<feature type="binding site" evidence="4">
    <location>
        <position position="155"/>
    </location>
    <ligand>
        <name>substrate</name>
    </ligand>
</feature>
<dbReference type="Proteomes" id="UP000199659">
    <property type="component" value="Unassembled WGS sequence"/>
</dbReference>
<organism evidence="5 6">
    <name type="scientific">Anaeromicropila populeti</name>
    <dbReference type="NCBI Taxonomy" id="37658"/>
    <lineage>
        <taxon>Bacteria</taxon>
        <taxon>Bacillati</taxon>
        <taxon>Bacillota</taxon>
        <taxon>Clostridia</taxon>
        <taxon>Lachnospirales</taxon>
        <taxon>Lachnospiraceae</taxon>
        <taxon>Anaeromicropila</taxon>
    </lineage>
</organism>
<feature type="binding site" evidence="4">
    <location>
        <position position="227"/>
    </location>
    <ligand>
        <name>substrate</name>
    </ligand>
</feature>
<gene>
    <name evidence="5" type="ORF">SAMN05661086_02337</name>
</gene>
<dbReference type="AlphaFoldDB" id="A0A1I6KBC6"/>
<evidence type="ECO:0000256" key="2">
    <source>
        <dbReference type="ARBA" id="ARBA00038358"/>
    </source>
</evidence>
<dbReference type="Pfam" id="PF07470">
    <property type="entry name" value="Glyco_hydro_88"/>
    <property type="match status" value="1"/>
</dbReference>
<keyword evidence="1 5" id="KW-0378">Hydrolase</keyword>
<dbReference type="SUPFAM" id="SSF48208">
    <property type="entry name" value="Six-hairpin glycosidases"/>
    <property type="match status" value="1"/>
</dbReference>
<name>A0A1I6KBC6_9FIRM</name>
<evidence type="ECO:0000256" key="1">
    <source>
        <dbReference type="ARBA" id="ARBA00022801"/>
    </source>
</evidence>
<dbReference type="RefSeq" id="WP_092560954.1">
    <property type="nucleotide sequence ID" value="NZ_FOYZ01000008.1"/>
</dbReference>
<dbReference type="InterPro" id="IPR010905">
    <property type="entry name" value="Glyco_hydro_88"/>
</dbReference>
<accession>A0A1I6KBC6</accession>
<dbReference type="OrthoDB" id="428577at2"/>
<feature type="active site" description="Proton donor" evidence="3">
    <location>
        <position position="155"/>
    </location>
</feature>
<feature type="binding site" evidence="4">
    <location>
        <position position="94"/>
    </location>
    <ligand>
        <name>substrate</name>
    </ligand>
</feature>
<proteinExistence type="inferred from homology"/>
<feature type="active site" description="Nucleophile" evidence="3">
    <location>
        <position position="94"/>
    </location>
</feature>
<dbReference type="InterPro" id="IPR008928">
    <property type="entry name" value="6-hairpin_glycosidase_sf"/>
</dbReference>
<dbReference type="PANTHER" id="PTHR36845:SF1">
    <property type="entry name" value="HYDROLASE, PUTATIVE (AFU_ORTHOLOGUE AFUA_7G05090)-RELATED"/>
    <property type="match status" value="1"/>
</dbReference>
<dbReference type="GO" id="GO:0052757">
    <property type="term" value="F:chondroitin hydrolase activity"/>
    <property type="evidence" value="ECO:0007669"/>
    <property type="project" value="TreeGrafter"/>
</dbReference>
<reference evidence="5 6" key="1">
    <citation type="submission" date="2016-10" db="EMBL/GenBank/DDBJ databases">
        <authorList>
            <person name="de Groot N.N."/>
        </authorList>
    </citation>
    <scope>NUCLEOTIDE SEQUENCE [LARGE SCALE GENOMIC DNA]</scope>
    <source>
        <strain evidence="5 6">743A</strain>
    </source>
</reference>
<dbReference type="GO" id="GO:0000272">
    <property type="term" value="P:polysaccharide catabolic process"/>
    <property type="evidence" value="ECO:0007669"/>
    <property type="project" value="TreeGrafter"/>
</dbReference>
<evidence type="ECO:0000256" key="4">
    <source>
        <dbReference type="PIRSR" id="PIRSR610905-2"/>
    </source>
</evidence>
<protein>
    <submittedName>
        <fullName evidence="5">Unsaturated chondroitin disaccharide hydrolase</fullName>
    </submittedName>
</protein>
<evidence type="ECO:0000313" key="5">
    <source>
        <dbReference type="EMBL" id="SFR88444.1"/>
    </source>
</evidence>
<dbReference type="InterPro" id="IPR012341">
    <property type="entry name" value="6hp_glycosidase-like_sf"/>
</dbReference>
<feature type="binding site" evidence="4">
    <location>
        <position position="231"/>
    </location>
    <ligand>
        <name>substrate</name>
    </ligand>
</feature>